<dbReference type="PANTHER" id="PTHR43180:SF28">
    <property type="entry name" value="NAD(P)-BINDING ROSSMANN-FOLD SUPERFAMILY PROTEIN"/>
    <property type="match status" value="1"/>
</dbReference>
<proteinExistence type="inferred from homology"/>
<dbReference type="InterPro" id="IPR036291">
    <property type="entry name" value="NAD(P)-bd_dom_sf"/>
</dbReference>
<evidence type="ECO:0000256" key="1">
    <source>
        <dbReference type="ARBA" id="ARBA00006484"/>
    </source>
</evidence>
<dbReference type="NCBIfam" id="NF005559">
    <property type="entry name" value="PRK07231.1"/>
    <property type="match status" value="1"/>
</dbReference>
<comment type="similarity">
    <text evidence="1">Belongs to the short-chain dehydrogenases/reductases (SDR) family.</text>
</comment>
<sequence>MSGRLDGKVAVITGGASGMGQATVYRFLAEGASVVIGDLNEETGRATMAEIEARGGADRAVFRATDVAEESDIETLVDCATSQFRQLDCVFNNAGIGGAIGPISQTRVEEWDFTFNVLTRSVFLGIKHGARVMQTQGKGGSIISTSSIAGLGGGAGPHAYSAAKGAVVNLTRAVSGELANYRIRVNTIAPGVIKTPLFASGREAKMEAFALPKNPWPRLGTGADIANMAVYLASDESEYITGQNLVVDGGVTASGPNMWGHDPQSPMLKKSGVTHGTTGRGNDLRDVE</sequence>
<dbReference type="PRINTS" id="PR00081">
    <property type="entry name" value="GDHRDH"/>
</dbReference>
<organism evidence="6">
    <name type="scientific">marine metagenome</name>
    <dbReference type="NCBI Taxonomy" id="408172"/>
    <lineage>
        <taxon>unclassified sequences</taxon>
        <taxon>metagenomes</taxon>
        <taxon>ecological metagenomes</taxon>
    </lineage>
</organism>
<dbReference type="GO" id="GO:0006629">
    <property type="term" value="P:lipid metabolic process"/>
    <property type="evidence" value="ECO:0007669"/>
    <property type="project" value="UniProtKB-KW"/>
</dbReference>
<dbReference type="Pfam" id="PF13561">
    <property type="entry name" value="adh_short_C2"/>
    <property type="match status" value="1"/>
</dbReference>
<evidence type="ECO:0000256" key="2">
    <source>
        <dbReference type="ARBA" id="ARBA00023002"/>
    </source>
</evidence>
<dbReference type="EMBL" id="UINC01057925">
    <property type="protein sequence ID" value="SVB79604.1"/>
    <property type="molecule type" value="Genomic_DNA"/>
</dbReference>
<name>A0A382GXG2_9ZZZZ</name>
<protein>
    <submittedName>
        <fullName evidence="6">Uncharacterized protein</fullName>
    </submittedName>
</protein>
<keyword evidence="4" id="KW-0443">Lipid metabolism</keyword>
<dbReference type="AlphaFoldDB" id="A0A382GXG2"/>
<gene>
    <name evidence="6" type="ORF">METZ01_LOCUS232458</name>
</gene>
<dbReference type="PRINTS" id="PR00080">
    <property type="entry name" value="SDRFAMILY"/>
</dbReference>
<evidence type="ECO:0000256" key="4">
    <source>
        <dbReference type="ARBA" id="ARBA00023098"/>
    </source>
</evidence>
<accession>A0A382GXG2</accession>
<dbReference type="FunFam" id="3.40.50.720:FF:000084">
    <property type="entry name" value="Short-chain dehydrogenase reductase"/>
    <property type="match status" value="1"/>
</dbReference>
<evidence type="ECO:0000313" key="6">
    <source>
        <dbReference type="EMBL" id="SVB79604.1"/>
    </source>
</evidence>
<dbReference type="InterPro" id="IPR002347">
    <property type="entry name" value="SDR_fam"/>
</dbReference>
<dbReference type="GO" id="GO:0016491">
    <property type="term" value="F:oxidoreductase activity"/>
    <property type="evidence" value="ECO:0007669"/>
    <property type="project" value="UniProtKB-KW"/>
</dbReference>
<evidence type="ECO:0000256" key="3">
    <source>
        <dbReference type="ARBA" id="ARBA00023027"/>
    </source>
</evidence>
<feature type="region of interest" description="Disordered" evidence="5">
    <location>
        <begin position="259"/>
        <end position="288"/>
    </location>
</feature>
<dbReference type="PANTHER" id="PTHR43180">
    <property type="entry name" value="3-OXOACYL-(ACYL-CARRIER-PROTEIN) REDUCTASE (AFU_ORTHOLOGUE AFUA_6G11210)"/>
    <property type="match status" value="1"/>
</dbReference>
<keyword evidence="3" id="KW-0520">NAD</keyword>
<keyword evidence="2" id="KW-0560">Oxidoreductase</keyword>
<evidence type="ECO:0000256" key="5">
    <source>
        <dbReference type="SAM" id="MobiDB-lite"/>
    </source>
</evidence>
<dbReference type="Gene3D" id="3.40.50.720">
    <property type="entry name" value="NAD(P)-binding Rossmann-like Domain"/>
    <property type="match status" value="1"/>
</dbReference>
<reference evidence="6" key="1">
    <citation type="submission" date="2018-05" db="EMBL/GenBank/DDBJ databases">
        <authorList>
            <person name="Lanie J.A."/>
            <person name="Ng W.-L."/>
            <person name="Kazmierczak K.M."/>
            <person name="Andrzejewski T.M."/>
            <person name="Davidsen T.M."/>
            <person name="Wayne K.J."/>
            <person name="Tettelin H."/>
            <person name="Glass J.I."/>
            <person name="Rusch D."/>
            <person name="Podicherti R."/>
            <person name="Tsui H.-C.T."/>
            <person name="Winkler M.E."/>
        </authorList>
    </citation>
    <scope>NUCLEOTIDE SEQUENCE</scope>
</reference>
<dbReference type="SUPFAM" id="SSF51735">
    <property type="entry name" value="NAD(P)-binding Rossmann-fold domains"/>
    <property type="match status" value="1"/>
</dbReference>